<evidence type="ECO:0000313" key="2">
    <source>
        <dbReference type="Proteomes" id="UP001596484"/>
    </source>
</evidence>
<reference evidence="2" key="1">
    <citation type="journal article" date="2019" name="Int. J. Syst. Evol. Microbiol.">
        <title>The Global Catalogue of Microorganisms (GCM) 10K type strain sequencing project: providing services to taxonomists for standard genome sequencing and annotation.</title>
        <authorList>
            <consortium name="The Broad Institute Genomics Platform"/>
            <consortium name="The Broad Institute Genome Sequencing Center for Infectious Disease"/>
            <person name="Wu L."/>
            <person name="Ma J."/>
        </authorList>
    </citation>
    <scope>NUCLEOTIDE SEQUENCE [LARGE SCALE GENOMIC DNA]</scope>
    <source>
        <strain evidence="2">ICMP 19430</strain>
    </source>
</reference>
<dbReference type="Proteomes" id="UP001596484">
    <property type="component" value="Unassembled WGS sequence"/>
</dbReference>
<gene>
    <name evidence="1" type="ORF">ACFQS9_01575</name>
</gene>
<accession>A0ABW2RSP7</accession>
<protein>
    <submittedName>
        <fullName evidence="1">Uncharacterized protein</fullName>
    </submittedName>
</protein>
<evidence type="ECO:0000313" key="1">
    <source>
        <dbReference type="EMBL" id="MFC7446571.1"/>
    </source>
</evidence>
<proteinExistence type="predicted"/>
<name>A0ABW2RSP7_9NOCA</name>
<dbReference type="RefSeq" id="WP_378400879.1">
    <property type="nucleotide sequence ID" value="NZ_JBHTCS010000002.1"/>
</dbReference>
<sequence length="219" mass="23226">MCESVTEYSAADSTAAVTDRKGSAGWSGARRLEWEERLVREQPPIREAMEYCLTEPGEAETALRMTTALFLDRIARLPWEGRGGALDRRGGQATVDRVIALCADSVLAGSEGDLDDAAALVDEAGHAVADLDEVTLEALVSEAAGYLAVFGSDLRGAVYCFEDSLDSFRADGAAPPISTLLGSALVYGLLGDERWSDSRREEAFAIAQAGGEIGCRAST</sequence>
<comment type="caution">
    <text evidence="1">The sequence shown here is derived from an EMBL/GenBank/DDBJ whole genome shotgun (WGS) entry which is preliminary data.</text>
</comment>
<dbReference type="EMBL" id="JBHTCS010000002">
    <property type="protein sequence ID" value="MFC7446571.1"/>
    <property type="molecule type" value="Genomic_DNA"/>
</dbReference>
<keyword evidence="2" id="KW-1185">Reference proteome</keyword>
<organism evidence="1 2">
    <name type="scientific">Rhodococcus daqingensis</name>
    <dbReference type="NCBI Taxonomy" id="2479363"/>
    <lineage>
        <taxon>Bacteria</taxon>
        <taxon>Bacillati</taxon>
        <taxon>Actinomycetota</taxon>
        <taxon>Actinomycetes</taxon>
        <taxon>Mycobacteriales</taxon>
        <taxon>Nocardiaceae</taxon>
        <taxon>Rhodococcus</taxon>
    </lineage>
</organism>